<evidence type="ECO:0000313" key="2">
    <source>
        <dbReference type="EMBL" id="KAG0591268.1"/>
    </source>
</evidence>
<feature type="region of interest" description="Disordered" evidence="1">
    <location>
        <begin position="255"/>
        <end position="290"/>
    </location>
</feature>
<dbReference type="PANTHER" id="PTHR36020:SF1">
    <property type="entry name" value="TRANSMEMBRANE PROTEIN"/>
    <property type="match status" value="1"/>
</dbReference>
<sequence>MAALVPHWLRAWFQPPDITHSRQLVAELQLPDSTAQFVLALRPHGAPEAVVYLLSSLYFSEKAVADVRELIAATQPKAVVALVDLEAIESFREEERVAGESFAVPSSVLGVIREHVERDPNVVPYSSRARVELARSMFGAGAYGDVLEAKESAAKVNANFRYIDFPYRSSLEHLDDPGVSEGGAGERPSGELFRENFVPGGEVQSGGAGNYGATRRATQGLRACATRTPFDELRQWRESSSVALAQMFEQSRSLSVASSAGEGTETSEAPSVNAEAPLENAETSSENEEDHVPEFGIPFLDLFRALYELYQTPALAQAYLHALRVFQCVEKGQEVNPSDLTEACRYRVALEMSRVRMNNFISASARKVPTRSAAEFHNLSYEEKCYALLAQSLQKEAREHGTVVAVVDVNRISGIRQQWNQEIPEDFIPLIDECYISTDEVEEVSFFETLFSRGVMKPDHVEASQEKKAAVVVGAGAAAAVGLAYLPNWAAPLTPIIKFASAKATTLLKIGFLNSKRALALTVAKGLPGASNVVLPIKASAAKSASVSAVKAAITAEKAQAAAQGLVSGLQRQMFNAIRTSFYSAMRGAQNKRFKRGAWVLFGSSVVAGSGMLMYGEEVERSLGSVAYAPTVAKLGRGLHSLSEASHMVGLNWDIVYNEVYNSEKGFLTRLKKRFG</sequence>
<evidence type="ECO:0000313" key="3">
    <source>
        <dbReference type="Proteomes" id="UP000822688"/>
    </source>
</evidence>
<accession>A0A8T0J8U7</accession>
<proteinExistence type="predicted"/>
<dbReference type="EMBL" id="CM026421">
    <property type="protein sequence ID" value="KAG0591268.1"/>
    <property type="molecule type" value="Genomic_DNA"/>
</dbReference>
<reference evidence="2" key="1">
    <citation type="submission" date="2020-06" db="EMBL/GenBank/DDBJ databases">
        <title>WGS assembly of Ceratodon purpureus strain R40.</title>
        <authorList>
            <person name="Carey S.B."/>
            <person name="Jenkins J."/>
            <person name="Shu S."/>
            <person name="Lovell J.T."/>
            <person name="Sreedasyam A."/>
            <person name="Maumus F."/>
            <person name="Tiley G.P."/>
            <person name="Fernandez-Pozo N."/>
            <person name="Barry K."/>
            <person name="Chen C."/>
            <person name="Wang M."/>
            <person name="Lipzen A."/>
            <person name="Daum C."/>
            <person name="Saski C.A."/>
            <person name="Payton A.C."/>
            <person name="Mcbreen J.C."/>
            <person name="Conrad R.E."/>
            <person name="Kollar L.M."/>
            <person name="Olsson S."/>
            <person name="Huttunen S."/>
            <person name="Landis J.B."/>
            <person name="Wickett N.J."/>
            <person name="Johnson M.G."/>
            <person name="Rensing S.A."/>
            <person name="Grimwood J."/>
            <person name="Schmutz J."/>
            <person name="Mcdaniel S.F."/>
        </authorList>
    </citation>
    <scope>NUCLEOTIDE SEQUENCE</scope>
    <source>
        <strain evidence="2">R40</strain>
    </source>
</reference>
<feature type="region of interest" description="Disordered" evidence="1">
    <location>
        <begin position="174"/>
        <end position="212"/>
    </location>
</feature>
<evidence type="ECO:0008006" key="4">
    <source>
        <dbReference type="Google" id="ProtNLM"/>
    </source>
</evidence>
<gene>
    <name evidence="2" type="ORF">KC19_1G162400</name>
</gene>
<keyword evidence="3" id="KW-1185">Reference proteome</keyword>
<dbReference type="AlphaFoldDB" id="A0A8T0J8U7"/>
<name>A0A8T0J8U7_CERPU</name>
<evidence type="ECO:0000256" key="1">
    <source>
        <dbReference type="SAM" id="MobiDB-lite"/>
    </source>
</evidence>
<protein>
    <recommendedName>
        <fullName evidence="4">Transmembrane protein</fullName>
    </recommendedName>
</protein>
<comment type="caution">
    <text evidence="2">The sequence shown here is derived from an EMBL/GenBank/DDBJ whole genome shotgun (WGS) entry which is preliminary data.</text>
</comment>
<dbReference type="Proteomes" id="UP000822688">
    <property type="component" value="Chromosome 1"/>
</dbReference>
<dbReference type="PANTHER" id="PTHR36020">
    <property type="entry name" value="TRANSMEMBRANE PROTEIN"/>
    <property type="match status" value="1"/>
</dbReference>
<organism evidence="2 3">
    <name type="scientific">Ceratodon purpureus</name>
    <name type="common">Fire moss</name>
    <name type="synonym">Dicranum purpureum</name>
    <dbReference type="NCBI Taxonomy" id="3225"/>
    <lineage>
        <taxon>Eukaryota</taxon>
        <taxon>Viridiplantae</taxon>
        <taxon>Streptophyta</taxon>
        <taxon>Embryophyta</taxon>
        <taxon>Bryophyta</taxon>
        <taxon>Bryophytina</taxon>
        <taxon>Bryopsida</taxon>
        <taxon>Dicranidae</taxon>
        <taxon>Pseudoditrichales</taxon>
        <taxon>Ditrichaceae</taxon>
        <taxon>Ceratodon</taxon>
    </lineage>
</organism>